<evidence type="ECO:0008006" key="5">
    <source>
        <dbReference type="Google" id="ProtNLM"/>
    </source>
</evidence>
<dbReference type="AlphaFoldDB" id="A0A8H4QGX0"/>
<dbReference type="Pfam" id="PF06330">
    <property type="entry name" value="TRI5"/>
    <property type="match status" value="1"/>
</dbReference>
<keyword evidence="2" id="KW-0456">Lyase</keyword>
<dbReference type="InterPro" id="IPR024652">
    <property type="entry name" value="Trichodiene_synth"/>
</dbReference>
<dbReference type="SFLD" id="SFLDG01021">
    <property type="entry name" value="Trichodiene_Synthase_Like"/>
    <property type="match status" value="1"/>
</dbReference>
<proteinExistence type="inferred from homology"/>
<evidence type="ECO:0000313" key="3">
    <source>
        <dbReference type="EMBL" id="KAF4610531.1"/>
    </source>
</evidence>
<evidence type="ECO:0000256" key="1">
    <source>
        <dbReference type="ARBA" id="ARBA00007946"/>
    </source>
</evidence>
<evidence type="ECO:0000256" key="2">
    <source>
        <dbReference type="ARBA" id="ARBA00023239"/>
    </source>
</evidence>
<gene>
    <name evidence="3" type="ORF">D9613_006514</name>
</gene>
<reference evidence="3 4" key="1">
    <citation type="submission" date="2019-12" db="EMBL/GenBank/DDBJ databases">
        <authorList>
            <person name="Floudas D."/>
            <person name="Bentzer J."/>
            <person name="Ahren D."/>
            <person name="Johansson T."/>
            <person name="Persson P."/>
            <person name="Tunlid A."/>
        </authorList>
    </citation>
    <scope>NUCLEOTIDE SEQUENCE [LARGE SCALE GENOMIC DNA]</scope>
    <source>
        <strain evidence="3 4">CBS 102.39</strain>
    </source>
</reference>
<organism evidence="3 4">
    <name type="scientific">Agrocybe pediades</name>
    <dbReference type="NCBI Taxonomy" id="84607"/>
    <lineage>
        <taxon>Eukaryota</taxon>
        <taxon>Fungi</taxon>
        <taxon>Dikarya</taxon>
        <taxon>Basidiomycota</taxon>
        <taxon>Agaricomycotina</taxon>
        <taxon>Agaricomycetes</taxon>
        <taxon>Agaricomycetidae</taxon>
        <taxon>Agaricales</taxon>
        <taxon>Agaricineae</taxon>
        <taxon>Strophariaceae</taxon>
        <taxon>Agrocybe</taxon>
    </lineage>
</organism>
<dbReference type="GO" id="GO:0016838">
    <property type="term" value="F:carbon-oxygen lyase activity, acting on phosphates"/>
    <property type="evidence" value="ECO:0007669"/>
    <property type="project" value="InterPro"/>
</dbReference>
<protein>
    <recommendedName>
        <fullName evidence="5">Terpene synthase</fullName>
    </recommendedName>
</protein>
<dbReference type="Gene3D" id="1.10.600.10">
    <property type="entry name" value="Farnesyl Diphosphate Synthase"/>
    <property type="match status" value="1"/>
</dbReference>
<dbReference type="Proteomes" id="UP000521872">
    <property type="component" value="Unassembled WGS sequence"/>
</dbReference>
<evidence type="ECO:0000313" key="4">
    <source>
        <dbReference type="Proteomes" id="UP000521872"/>
    </source>
</evidence>
<accession>A0A8H4QGX0</accession>
<dbReference type="EMBL" id="JAACJL010000058">
    <property type="protein sequence ID" value="KAF4610531.1"/>
    <property type="molecule type" value="Genomic_DNA"/>
</dbReference>
<keyword evidence="4" id="KW-1185">Reference proteome</keyword>
<sequence>MPEIDIASLKEIYSTFVRDMNYWPEKPITDDNISYQALQKEFAQFNTAPWFHNTCNAAASIAELPYPDHSEEIRYQVAKHTWLIIYIDDAGYGSLGPEALESFQRCIIDGTSEPEGEFFQTYRNHLAQFYRLYETIPANGIVLSSIDFINGNLLEQMPNIQGMKINTASASWPYFLRRRSGTSLPFAFMLFPKEVNIDLAVYIQVVEDMTIFTDFTNDILSFYKEYLEGEQHTYVYNRAAVTQRSVEDALKDVVEETVQAHRRVIQVLESSGNTTALDIWRKFANGLMGFHFTSKRYRLHELVDVE</sequence>
<dbReference type="SFLD" id="SFLDS00005">
    <property type="entry name" value="Isoprenoid_Synthase_Type_I"/>
    <property type="match status" value="1"/>
</dbReference>
<dbReference type="InterPro" id="IPR008949">
    <property type="entry name" value="Isoprenoid_synthase_dom_sf"/>
</dbReference>
<comment type="caution">
    <text evidence="3">The sequence shown here is derived from an EMBL/GenBank/DDBJ whole genome shotgun (WGS) entry which is preliminary data.</text>
</comment>
<name>A0A8H4QGX0_9AGAR</name>
<dbReference type="SUPFAM" id="SSF48576">
    <property type="entry name" value="Terpenoid synthases"/>
    <property type="match status" value="1"/>
</dbReference>
<comment type="similarity">
    <text evidence="1">Belongs to the trichodiene synthase family.</text>
</comment>